<dbReference type="EMBL" id="UFSB01000001">
    <property type="protein sequence ID" value="SUU36161.1"/>
    <property type="molecule type" value="Genomic_DNA"/>
</dbReference>
<keyword evidence="1" id="KW-1133">Transmembrane helix</keyword>
<dbReference type="AlphaFoldDB" id="A0A380VF21"/>
<accession>A0A380VF21</accession>
<evidence type="ECO:0000256" key="1">
    <source>
        <dbReference type="SAM" id="Phobius"/>
    </source>
</evidence>
<gene>
    <name evidence="2" type="ORF">NCTC10851_01124</name>
</gene>
<proteinExistence type="predicted"/>
<protein>
    <submittedName>
        <fullName evidence="2">Uncharacterized protein</fullName>
    </submittedName>
</protein>
<evidence type="ECO:0000313" key="3">
    <source>
        <dbReference type="Proteomes" id="UP000254507"/>
    </source>
</evidence>
<reference evidence="2 3" key="1">
    <citation type="submission" date="2018-06" db="EMBL/GenBank/DDBJ databases">
        <authorList>
            <consortium name="Pathogen Informatics"/>
            <person name="Doyle S."/>
        </authorList>
    </citation>
    <scope>NUCLEOTIDE SEQUENCE [LARGE SCALE GENOMIC DNA]</scope>
    <source>
        <strain evidence="2 3">NCTC10851</strain>
    </source>
</reference>
<organism evidence="2 3">
    <name type="scientific">Actinobacillus seminis</name>
    <dbReference type="NCBI Taxonomy" id="722"/>
    <lineage>
        <taxon>Bacteria</taxon>
        <taxon>Pseudomonadati</taxon>
        <taxon>Pseudomonadota</taxon>
        <taxon>Gammaproteobacteria</taxon>
        <taxon>Pasteurellales</taxon>
        <taxon>Pasteurellaceae</taxon>
        <taxon>Actinobacillus</taxon>
    </lineage>
</organism>
<evidence type="ECO:0000313" key="2">
    <source>
        <dbReference type="EMBL" id="SUU36161.1"/>
    </source>
</evidence>
<keyword evidence="1" id="KW-0472">Membrane</keyword>
<name>A0A380VF21_9PAST</name>
<dbReference type="Proteomes" id="UP000254507">
    <property type="component" value="Unassembled WGS sequence"/>
</dbReference>
<keyword evidence="1" id="KW-0812">Transmembrane</keyword>
<sequence>MNWIWFAVGSVFFGGLIAILAKLGVVIRKKSRLSMRYHLSW</sequence>
<dbReference type="RefSeq" id="WP_272896436.1">
    <property type="nucleotide sequence ID" value="NZ_NLFK01000003.1"/>
</dbReference>
<feature type="transmembrane region" description="Helical" evidence="1">
    <location>
        <begin position="6"/>
        <end position="27"/>
    </location>
</feature>